<dbReference type="Gene3D" id="1.25.10.10">
    <property type="entry name" value="Leucine-rich Repeat Variant"/>
    <property type="match status" value="1"/>
</dbReference>
<comment type="caution">
    <text evidence="2">The sequence shown here is derived from an EMBL/GenBank/DDBJ whole genome shotgun (WGS) entry which is preliminary data.</text>
</comment>
<dbReference type="SUPFAM" id="SSF48371">
    <property type="entry name" value="ARM repeat"/>
    <property type="match status" value="1"/>
</dbReference>
<keyword evidence="1" id="KW-1133">Transmembrane helix</keyword>
<dbReference type="AlphaFoldDB" id="A0A813E7W8"/>
<keyword evidence="1" id="KW-0472">Membrane</keyword>
<accession>A0A813E7W8</accession>
<protein>
    <submittedName>
        <fullName evidence="2">Uncharacterized protein</fullName>
    </submittedName>
</protein>
<dbReference type="Proteomes" id="UP000654075">
    <property type="component" value="Unassembled WGS sequence"/>
</dbReference>
<evidence type="ECO:0000313" key="2">
    <source>
        <dbReference type="EMBL" id="CAE8593693.1"/>
    </source>
</evidence>
<keyword evidence="3" id="KW-1185">Reference proteome</keyword>
<dbReference type="EMBL" id="CAJNNV010006495">
    <property type="protein sequence ID" value="CAE8593693.1"/>
    <property type="molecule type" value="Genomic_DNA"/>
</dbReference>
<dbReference type="InterPro" id="IPR016024">
    <property type="entry name" value="ARM-type_fold"/>
</dbReference>
<sequence>VKVSLWVGGGSAWLPSSLVLWLFWSTMVQVVVNVMPISDDAVPDLLEAEAGEDSSYHQVLLLSWEVIQRAQGTLLLGIIPDSLCSSLCHASAGPSSNLLGKEVSRHSQELLQALPALVQKPCSELDASSRCAVILTTSGSVAGVSVLVDHQAEEFVVSAPGHQELAGALGLAEMLAKDDGDHGMVMLSTGPTSSCLFAIRWLRDGMAYAVGQMPPQETTIADRQEHDVQLPPSSSRFRIADADQFAACLTRGDQSLLIQALEAVDSDEILGPREDLTRQVIAHLNEGVAWPLRLAAMRALQRLKKSAGSFLAPLLLRLLAHPHADVQLLVARVLSNLPKDQAGESWQQMLNSRMLALGAVTVNGLCLELLNE</sequence>
<proteinExistence type="predicted"/>
<name>A0A813E7W8_POLGL</name>
<organism evidence="2 3">
    <name type="scientific">Polarella glacialis</name>
    <name type="common">Dinoflagellate</name>
    <dbReference type="NCBI Taxonomy" id="89957"/>
    <lineage>
        <taxon>Eukaryota</taxon>
        <taxon>Sar</taxon>
        <taxon>Alveolata</taxon>
        <taxon>Dinophyceae</taxon>
        <taxon>Suessiales</taxon>
        <taxon>Suessiaceae</taxon>
        <taxon>Polarella</taxon>
    </lineage>
</organism>
<feature type="non-terminal residue" evidence="2">
    <location>
        <position position="372"/>
    </location>
</feature>
<dbReference type="InterPro" id="IPR011989">
    <property type="entry name" value="ARM-like"/>
</dbReference>
<evidence type="ECO:0000313" key="3">
    <source>
        <dbReference type="Proteomes" id="UP000654075"/>
    </source>
</evidence>
<feature type="transmembrane region" description="Helical" evidence="1">
    <location>
        <begin position="12"/>
        <end position="32"/>
    </location>
</feature>
<feature type="non-terminal residue" evidence="2">
    <location>
        <position position="1"/>
    </location>
</feature>
<keyword evidence="1" id="KW-0812">Transmembrane</keyword>
<reference evidence="2" key="1">
    <citation type="submission" date="2021-02" db="EMBL/GenBank/DDBJ databases">
        <authorList>
            <person name="Dougan E. K."/>
            <person name="Rhodes N."/>
            <person name="Thang M."/>
            <person name="Chan C."/>
        </authorList>
    </citation>
    <scope>NUCLEOTIDE SEQUENCE</scope>
</reference>
<gene>
    <name evidence="2" type="ORF">PGLA1383_LOCUS12281</name>
</gene>
<evidence type="ECO:0000256" key="1">
    <source>
        <dbReference type="SAM" id="Phobius"/>
    </source>
</evidence>